<reference evidence="5" key="1">
    <citation type="submission" date="2020-11" db="EMBL/GenBank/DDBJ databases">
        <authorList>
            <person name="Koelle M."/>
            <person name="Horta M.A.C."/>
            <person name="Nowrousian M."/>
            <person name="Ohm R.A."/>
            <person name="Benz P."/>
            <person name="Pilgard A."/>
        </authorList>
    </citation>
    <scope>NUCLEOTIDE SEQUENCE</scope>
    <source>
        <strain evidence="5">FPRL280</strain>
    </source>
</reference>
<evidence type="ECO:0000256" key="1">
    <source>
        <dbReference type="ARBA" id="ARBA00008861"/>
    </source>
</evidence>
<evidence type="ECO:0000313" key="6">
    <source>
        <dbReference type="Proteomes" id="UP000639403"/>
    </source>
</evidence>
<accession>A0A8H7U4C9</accession>
<dbReference type="CDD" id="cd06661">
    <property type="entry name" value="GGCT_like"/>
    <property type="match status" value="1"/>
</dbReference>
<sequence length="226" mass="24805">MSEPPYSAFFYGTLLHPAILRRVIGHDGQHLQICPALLLEHTRHQVKCADYPAVLPWHKNQELLSSAGASVELPPESRNVRGTLVTGLSTADIALLDIFEGNEYTRERVSVHPLGPFTDLSASVPDSDIAPAAPAPPSLDTLAPPLPAHTYIWGAPLDQLSPEVWDYADFVRKNAWKWVGDAARNNADYLEVDRRRAMNGDTLRQEIIDVGGDATNVKAVVEVVET</sequence>
<organism evidence="5 6">
    <name type="scientific">Rhodonia placenta</name>
    <dbReference type="NCBI Taxonomy" id="104341"/>
    <lineage>
        <taxon>Eukaryota</taxon>
        <taxon>Fungi</taxon>
        <taxon>Dikarya</taxon>
        <taxon>Basidiomycota</taxon>
        <taxon>Agaricomycotina</taxon>
        <taxon>Agaricomycetes</taxon>
        <taxon>Polyporales</taxon>
        <taxon>Adustoporiaceae</taxon>
        <taxon>Rhodonia</taxon>
    </lineage>
</organism>
<keyword evidence="2" id="KW-0808">Transferase</keyword>
<comment type="similarity">
    <text evidence="1">Belongs to the gamma-glutamylcyclotransferase family.</text>
</comment>
<protein>
    <recommendedName>
        <fullName evidence="3">Putative gamma-glutamylcyclotransferase</fullName>
    </recommendedName>
</protein>
<dbReference type="SUPFAM" id="SSF110857">
    <property type="entry name" value="Gamma-glutamyl cyclotransferase-like"/>
    <property type="match status" value="1"/>
</dbReference>
<gene>
    <name evidence="5" type="ORF">IEO21_02565</name>
</gene>
<dbReference type="InterPro" id="IPR013024">
    <property type="entry name" value="GGCT-like"/>
</dbReference>
<dbReference type="InterPro" id="IPR009288">
    <property type="entry name" value="AIG2-like_dom"/>
</dbReference>
<dbReference type="PANTHER" id="PTHR31544">
    <property type="entry name" value="AIG2-LIKE PROTEIN D"/>
    <property type="match status" value="1"/>
</dbReference>
<name>A0A8H7U4C9_9APHY</name>
<dbReference type="GO" id="GO:0016740">
    <property type="term" value="F:transferase activity"/>
    <property type="evidence" value="ECO:0007669"/>
    <property type="project" value="UniProtKB-KW"/>
</dbReference>
<dbReference type="Pfam" id="PF06094">
    <property type="entry name" value="GGACT"/>
    <property type="match status" value="1"/>
</dbReference>
<feature type="domain" description="Gamma-glutamylcyclotransferase AIG2-like" evidence="4">
    <location>
        <begin position="9"/>
        <end position="111"/>
    </location>
</feature>
<evidence type="ECO:0000256" key="2">
    <source>
        <dbReference type="ARBA" id="ARBA00022679"/>
    </source>
</evidence>
<proteinExistence type="inferred from homology"/>
<evidence type="ECO:0000259" key="4">
    <source>
        <dbReference type="Pfam" id="PF06094"/>
    </source>
</evidence>
<comment type="caution">
    <text evidence="5">The sequence shown here is derived from an EMBL/GenBank/DDBJ whole genome shotgun (WGS) entry which is preliminary data.</text>
</comment>
<dbReference type="InterPro" id="IPR036568">
    <property type="entry name" value="GGCT-like_sf"/>
</dbReference>
<dbReference type="AlphaFoldDB" id="A0A8H7U4C9"/>
<reference evidence="5" key="2">
    <citation type="journal article" name="Front. Microbiol.">
        <title>Degradative Capacity of Two Strains of Rhodonia placenta: From Phenotype to Genotype.</title>
        <authorList>
            <person name="Kolle M."/>
            <person name="Horta M.A.C."/>
            <person name="Nowrousian M."/>
            <person name="Ohm R.A."/>
            <person name="Benz J.P."/>
            <person name="Pilgard A."/>
        </authorList>
    </citation>
    <scope>NUCLEOTIDE SEQUENCE</scope>
    <source>
        <strain evidence="5">FPRL280</strain>
    </source>
</reference>
<evidence type="ECO:0000313" key="5">
    <source>
        <dbReference type="EMBL" id="KAF9818785.1"/>
    </source>
</evidence>
<dbReference type="Proteomes" id="UP000639403">
    <property type="component" value="Unassembled WGS sequence"/>
</dbReference>
<dbReference type="InterPro" id="IPR045038">
    <property type="entry name" value="AIG2-like"/>
</dbReference>
<dbReference type="Gene3D" id="3.10.490.10">
    <property type="entry name" value="Gamma-glutamyl cyclotransferase-like"/>
    <property type="match status" value="1"/>
</dbReference>
<dbReference type="EMBL" id="JADOXO010000026">
    <property type="protein sequence ID" value="KAF9818785.1"/>
    <property type="molecule type" value="Genomic_DNA"/>
</dbReference>
<evidence type="ECO:0000256" key="3">
    <source>
        <dbReference type="ARBA" id="ARBA00030602"/>
    </source>
</evidence>
<dbReference type="PANTHER" id="PTHR31544:SF2">
    <property type="entry name" value="AIG2-LIKE PROTEIN D"/>
    <property type="match status" value="1"/>
</dbReference>